<accession>A0A8B7Z4B3</accession>
<dbReference type="OMA" id="AIPHCPA"/>
<dbReference type="InterPro" id="IPR003516">
    <property type="entry name" value="FANCA"/>
</dbReference>
<dbReference type="GO" id="GO:0036297">
    <property type="term" value="P:interstrand cross-link repair"/>
    <property type="evidence" value="ECO:0007669"/>
    <property type="project" value="InterPro"/>
</dbReference>
<feature type="domain" description="Fanconi anaemia group A protein arcN subdomain" evidence="3">
    <location>
        <begin position="597"/>
        <end position="840"/>
    </location>
</feature>
<reference evidence="5" key="1">
    <citation type="submission" date="2025-08" db="UniProtKB">
        <authorList>
            <consortium name="RefSeq"/>
        </authorList>
    </citation>
    <scope>IDENTIFICATION</scope>
</reference>
<dbReference type="KEGG" id="aplc:110983320"/>
<evidence type="ECO:0000313" key="5">
    <source>
        <dbReference type="RefSeq" id="XP_022098191.1"/>
    </source>
</evidence>
<dbReference type="Proteomes" id="UP000694845">
    <property type="component" value="Unplaced"/>
</dbReference>
<dbReference type="InterPro" id="IPR055386">
    <property type="entry name" value="FANCA_helical"/>
</dbReference>
<dbReference type="Pfam" id="PF15865">
    <property type="entry name" value="Fanconi_A_N"/>
    <property type="match status" value="1"/>
</dbReference>
<dbReference type="PANTHER" id="PTHR12047:SF2">
    <property type="entry name" value="FANCONI ANEMIA GROUP A PROTEIN"/>
    <property type="match status" value="1"/>
</dbReference>
<dbReference type="Pfam" id="PF24783">
    <property type="entry name" value="FANCA_arcN"/>
    <property type="match status" value="1"/>
</dbReference>
<proteinExistence type="predicted"/>
<feature type="domain" description="Fanconi anaemia group A protein helical" evidence="2">
    <location>
        <begin position="496"/>
        <end position="575"/>
    </location>
</feature>
<dbReference type="OrthoDB" id="2287188at2759"/>
<evidence type="ECO:0000259" key="3">
    <source>
        <dbReference type="Pfam" id="PF24783"/>
    </source>
</evidence>
<dbReference type="InterPro" id="IPR031729">
    <property type="entry name" value="Fanconi_A_N"/>
</dbReference>
<dbReference type="PANTHER" id="PTHR12047">
    <property type="entry name" value="FANCONI ANEMIA GROUP A PROTEIN"/>
    <property type="match status" value="1"/>
</dbReference>
<dbReference type="GO" id="GO:0043240">
    <property type="term" value="C:Fanconi anaemia nuclear complex"/>
    <property type="evidence" value="ECO:0007669"/>
    <property type="project" value="InterPro"/>
</dbReference>
<dbReference type="CTD" id="2175"/>
<dbReference type="GeneID" id="110983320"/>
<sequence>MERNVFSLINRHQNFEALLKEASDEVFCPENSTQASSETSGSSLATVIDNRSPNLSIDACLSCIQAQSHLSGTPVPTVAAIECAKELCRLLQATQCIDSDEQKRSVKCLIAILRILAGRLLLHRTLFVEQLASKVETLPLELLWQLHACSAVPLDRYLELSLARPAALETFARNLSDLCLRVDESDECSEIKKDFLEVLLRCGYSKSEEGIDIEPRLAVACQDILDKIVLELLRAQNQTSESTQDHHVAKMFETVRRHPNIDKDAISRFFRKQLQSLLCWKPECDVTTALTKQHDHWTYFKAPSSETKMFIQLLVTSEEKQICSVLREVVEREKVNWQLTLILVSVFCVCFRQGSGLLKALIADLLKESLEGSQLLLLHSAFLLARQAATEGSCDFRSYSRWFQDQFSTASGPHVTSSKTFAFFMEFLNSLVPHEPVHCLKAHVKHPPYAPPKSREVLQDYISLAKTRIIDFKESWQTSGGTGAGTSGKAQTGNQLALDDVEVAVAHYEKTGRIHEKVLQLSIFGRPYYIGQFLPALLTPRMLPDIPDSKMKLIGALKSDDKIPVSMYNKYTEACTTEIETLLEGVSSEDMDDTAAEPLNRLQDSLDSLPQLLMKDSTNTPDYADVAGHMALISERLSTVLQELKIMPANANSIEGASTVILDVNVNTVMEPALMQVTDLLVSSFCKAHLLMAKAKRPFTAVAESYASMLAAQGSLHAVLYHRLHTLICHQGNVLEEDHINSLASLLVHLSALGERLPPVKLQTHSKQRLRQQQDGEPDQLPLLNLIARKIPLSTGDTMKFALKFFAAVLTCASDLPQSSQDQVVPEVLKKKFCYLRPRLDQAYNPDFVLTSRHSGGVLPTGTQPVVSGDKSADAVGKLLSNQDQMTFEEWLHQELRVHLCEDCLNQTQRKKYYHWAVYSVYLPQLIPSPSQENLRAAYRRASSDILNALLDRYAEPVAKIGEHCPHGVLPGQGVERACRCSNSCQEVVQILQELLLVWSPVVPQSTSPSATHCSWLLTEFAARLELLSKARTETGVGNQWCELAAGAEVSNQIMLAQSLPPYLLLTDCLRNPPKPAALQHLINYINTHLRECSQEGFGILSYEVVAVVLQGVLQLHSYSSQVDPAWLKNIVLMVDSLLHECPVFALSVLHHWDMLNPLISQLNATSTDQPRPLASLNLWHKLVHAACTTTSGAFYMSANKIQEDTCIMVVVSSAVQLFQRSVSTEELTNIERKLIQALGEIFKREEIRRYLFECHAAHSAWLLLTHPAESSRIEAHCRAAGSLLNQQPSCLGDCTGDTVLRRHVLQQSVTSLYPVVCFRILRSGQCKALLQQVSTDPEQLATVVGLYTSLVHLHCQTRWPISDSPGQAATMTAGQQILDLEFVHSCFALVCQLVANSSLRTLSSVNAQISAGTDPEVRSMIAQRFQQR</sequence>
<dbReference type="Pfam" id="PF24781">
    <property type="entry name" value="FANCA_helical"/>
    <property type="match status" value="1"/>
</dbReference>
<evidence type="ECO:0000259" key="2">
    <source>
        <dbReference type="Pfam" id="PF24781"/>
    </source>
</evidence>
<dbReference type="InterPro" id="IPR055387">
    <property type="entry name" value="FANCA_arcN"/>
</dbReference>
<name>A0A8B7Z4B3_ACAPL</name>
<evidence type="ECO:0000313" key="4">
    <source>
        <dbReference type="Proteomes" id="UP000694845"/>
    </source>
</evidence>
<evidence type="ECO:0000259" key="1">
    <source>
        <dbReference type="Pfam" id="PF15865"/>
    </source>
</evidence>
<gene>
    <name evidence="5" type="primary">LOC110983320</name>
</gene>
<dbReference type="RefSeq" id="XP_022098191.1">
    <property type="nucleotide sequence ID" value="XM_022242499.1"/>
</dbReference>
<keyword evidence="4" id="KW-1185">Reference proteome</keyword>
<feature type="domain" description="Fanconi anaemia group A protein N-terminal" evidence="1">
    <location>
        <begin position="137"/>
        <end position="473"/>
    </location>
</feature>
<organism evidence="4 5">
    <name type="scientific">Acanthaster planci</name>
    <name type="common">Crown-of-thorns starfish</name>
    <dbReference type="NCBI Taxonomy" id="133434"/>
    <lineage>
        <taxon>Eukaryota</taxon>
        <taxon>Metazoa</taxon>
        <taxon>Echinodermata</taxon>
        <taxon>Eleutherozoa</taxon>
        <taxon>Asterozoa</taxon>
        <taxon>Asteroidea</taxon>
        <taxon>Valvatacea</taxon>
        <taxon>Valvatida</taxon>
        <taxon>Acanthasteridae</taxon>
        <taxon>Acanthaster</taxon>
    </lineage>
</organism>
<protein>
    <submittedName>
        <fullName evidence="5">Fanconi anemia group A protein-like</fullName>
    </submittedName>
</protein>